<keyword evidence="9" id="KW-1185">Reference proteome</keyword>
<feature type="transmembrane region" description="Helical" evidence="7">
    <location>
        <begin position="141"/>
        <end position="163"/>
    </location>
</feature>
<keyword evidence="4 7" id="KW-0812">Transmembrane</keyword>
<keyword evidence="6 7" id="KW-0472">Membrane</keyword>
<proteinExistence type="predicted"/>
<sequence>MPEYLNTYYFAYYFLMIAFSVLITLLSIPSILHVARTRHLYDDVGHFRKQHDHGIPRLGGVAIFVSFIITLLLFSIIDKNIPVSYLLTASIVLFIMGVKDDLSGVNSSTKFLIQFIVATILVILGDIRFTSMYGIFGLTNISYLTSAVLSVLFIILIINAFNLIDGIDGLAATTCIIVNGAFSILFISMKHYEMAAVSLTIVGAVVGFLRFNLTPAKIFMGDAGSLLIGLISAIMAVKFIEFNKFTSSVNVPAVISAPALTFAILIGPIFDTLRVFTLRVAQGKSPFAADRNHIHHRILRLGYTHLQTTFLLAGINIMLIIIVFAFAHLGNFTLMVLILSASLLFNWAITFFLRSKERASLSVRNLFV</sequence>
<feature type="transmembrane region" description="Helical" evidence="7">
    <location>
        <begin position="55"/>
        <end position="77"/>
    </location>
</feature>
<dbReference type="CDD" id="cd06853">
    <property type="entry name" value="GT_WecA_like"/>
    <property type="match status" value="1"/>
</dbReference>
<feature type="transmembrane region" description="Helical" evidence="7">
    <location>
        <begin position="194"/>
        <end position="211"/>
    </location>
</feature>
<reference evidence="9" key="1">
    <citation type="journal article" date="2019" name="Int. J. Syst. Evol. Microbiol.">
        <title>The Global Catalogue of Microorganisms (GCM) 10K type strain sequencing project: providing services to taxonomists for standard genome sequencing and annotation.</title>
        <authorList>
            <consortium name="The Broad Institute Genomics Platform"/>
            <consortium name="The Broad Institute Genome Sequencing Center for Infectious Disease"/>
            <person name="Wu L."/>
            <person name="Ma J."/>
        </authorList>
    </citation>
    <scope>NUCLEOTIDE SEQUENCE [LARGE SCALE GENOMIC DNA]</scope>
    <source>
        <strain evidence="9">CCUG 60742</strain>
    </source>
</reference>
<comment type="subcellular location">
    <subcellularLocation>
        <location evidence="1">Cell membrane</location>
        <topology evidence="1">Multi-pass membrane protein</topology>
    </subcellularLocation>
</comment>
<dbReference type="EMBL" id="JBHTIA010000003">
    <property type="protein sequence ID" value="MFD0763922.1"/>
    <property type="molecule type" value="Genomic_DNA"/>
</dbReference>
<dbReference type="PANTHER" id="PTHR22926">
    <property type="entry name" value="PHOSPHO-N-ACETYLMURAMOYL-PENTAPEPTIDE-TRANSFERASE"/>
    <property type="match status" value="1"/>
</dbReference>
<dbReference type="PANTHER" id="PTHR22926:SF3">
    <property type="entry name" value="UNDECAPRENYL-PHOSPHATE ALPHA-N-ACETYLGLUCOSAMINYL 1-PHOSPHATE TRANSFERASE"/>
    <property type="match status" value="1"/>
</dbReference>
<feature type="transmembrane region" description="Helical" evidence="7">
    <location>
        <begin position="170"/>
        <end position="188"/>
    </location>
</feature>
<keyword evidence="2" id="KW-1003">Cell membrane</keyword>
<feature type="transmembrane region" description="Helical" evidence="7">
    <location>
        <begin position="111"/>
        <end position="129"/>
    </location>
</feature>
<feature type="transmembrane region" description="Helical" evidence="7">
    <location>
        <begin position="249"/>
        <end position="270"/>
    </location>
</feature>
<dbReference type="InterPro" id="IPR000715">
    <property type="entry name" value="Glycosyl_transferase_4"/>
</dbReference>
<evidence type="ECO:0000256" key="6">
    <source>
        <dbReference type="ARBA" id="ARBA00023136"/>
    </source>
</evidence>
<evidence type="ECO:0000256" key="3">
    <source>
        <dbReference type="ARBA" id="ARBA00022679"/>
    </source>
</evidence>
<dbReference type="Pfam" id="PF00953">
    <property type="entry name" value="Glycos_transf_4"/>
    <property type="match status" value="1"/>
</dbReference>
<feature type="transmembrane region" description="Helical" evidence="7">
    <location>
        <begin position="83"/>
        <end position="99"/>
    </location>
</feature>
<gene>
    <name evidence="8" type="ORF">ACFQZI_03615</name>
</gene>
<feature type="transmembrane region" description="Helical" evidence="7">
    <location>
        <begin position="332"/>
        <end position="353"/>
    </location>
</feature>
<protein>
    <submittedName>
        <fullName evidence="8">MraY family glycosyltransferase</fullName>
        <ecNumber evidence="8">2.7.8.-</ecNumber>
    </submittedName>
</protein>
<dbReference type="EC" id="2.7.8.-" evidence="8"/>
<evidence type="ECO:0000256" key="4">
    <source>
        <dbReference type="ARBA" id="ARBA00022692"/>
    </source>
</evidence>
<evidence type="ECO:0000256" key="2">
    <source>
        <dbReference type="ARBA" id="ARBA00022475"/>
    </source>
</evidence>
<dbReference type="InterPro" id="IPR018480">
    <property type="entry name" value="PNAcMuramoyl-5peptid_Trfase_CS"/>
</dbReference>
<organism evidence="8 9">
    <name type="scientific">Mucilaginibacter lutimaris</name>
    <dbReference type="NCBI Taxonomy" id="931629"/>
    <lineage>
        <taxon>Bacteria</taxon>
        <taxon>Pseudomonadati</taxon>
        <taxon>Bacteroidota</taxon>
        <taxon>Sphingobacteriia</taxon>
        <taxon>Sphingobacteriales</taxon>
        <taxon>Sphingobacteriaceae</taxon>
        <taxon>Mucilaginibacter</taxon>
    </lineage>
</organism>
<accession>A0ABW2ZBC3</accession>
<evidence type="ECO:0000256" key="5">
    <source>
        <dbReference type="ARBA" id="ARBA00022989"/>
    </source>
</evidence>
<name>A0ABW2ZBC3_9SPHI</name>
<comment type="caution">
    <text evidence="8">The sequence shown here is derived from an EMBL/GenBank/DDBJ whole genome shotgun (WGS) entry which is preliminary data.</text>
</comment>
<evidence type="ECO:0000313" key="9">
    <source>
        <dbReference type="Proteomes" id="UP001597073"/>
    </source>
</evidence>
<dbReference type="GO" id="GO:0016740">
    <property type="term" value="F:transferase activity"/>
    <property type="evidence" value="ECO:0007669"/>
    <property type="project" value="UniProtKB-KW"/>
</dbReference>
<feature type="transmembrane region" description="Helical" evidence="7">
    <location>
        <begin position="218"/>
        <end position="237"/>
    </location>
</feature>
<feature type="transmembrane region" description="Helical" evidence="7">
    <location>
        <begin position="12"/>
        <end position="34"/>
    </location>
</feature>
<keyword evidence="3 8" id="KW-0808">Transferase</keyword>
<feature type="transmembrane region" description="Helical" evidence="7">
    <location>
        <begin position="306"/>
        <end position="326"/>
    </location>
</feature>
<dbReference type="PROSITE" id="PS01348">
    <property type="entry name" value="MRAY_2"/>
    <property type="match status" value="1"/>
</dbReference>
<evidence type="ECO:0000256" key="1">
    <source>
        <dbReference type="ARBA" id="ARBA00004651"/>
    </source>
</evidence>
<dbReference type="RefSeq" id="WP_377138518.1">
    <property type="nucleotide sequence ID" value="NZ_JBHTIA010000003.1"/>
</dbReference>
<evidence type="ECO:0000313" key="8">
    <source>
        <dbReference type="EMBL" id="MFD0763922.1"/>
    </source>
</evidence>
<evidence type="ECO:0000256" key="7">
    <source>
        <dbReference type="SAM" id="Phobius"/>
    </source>
</evidence>
<dbReference type="Proteomes" id="UP001597073">
    <property type="component" value="Unassembled WGS sequence"/>
</dbReference>
<keyword evidence="5 7" id="KW-1133">Transmembrane helix</keyword>